<dbReference type="Pfam" id="PF00566">
    <property type="entry name" value="RabGAP-TBC"/>
    <property type="match status" value="1"/>
</dbReference>
<comment type="similarity">
    <text evidence="3">Belongs to the peptidase S54 family.</text>
</comment>
<feature type="compositionally biased region" description="Polar residues" evidence="12">
    <location>
        <begin position="508"/>
        <end position="525"/>
    </location>
</feature>
<keyword evidence="5 13" id="KW-0812">Transmembrane</keyword>
<feature type="region of interest" description="Disordered" evidence="12">
    <location>
        <begin position="354"/>
        <end position="544"/>
    </location>
</feature>
<feature type="compositionally biased region" description="Polar residues" evidence="12">
    <location>
        <begin position="387"/>
        <end position="401"/>
    </location>
</feature>
<comment type="caution">
    <text evidence="15">The sequence shown here is derived from an EMBL/GenBank/DDBJ whole genome shotgun (WGS) entry which is preliminary data.</text>
</comment>
<dbReference type="InterPro" id="IPR022764">
    <property type="entry name" value="Peptidase_S54_rhomboid_dom"/>
</dbReference>
<feature type="transmembrane region" description="Helical" evidence="13">
    <location>
        <begin position="295"/>
        <end position="313"/>
    </location>
</feature>
<dbReference type="InterPro" id="IPR050925">
    <property type="entry name" value="Rhomboid_protease_S54"/>
</dbReference>
<dbReference type="PANTHER" id="PTHR43731:SF14">
    <property type="entry name" value="PRESENILIN-ASSOCIATED RHOMBOID-LIKE PROTEIN, MITOCHONDRIAL"/>
    <property type="match status" value="1"/>
</dbReference>
<evidence type="ECO:0000256" key="13">
    <source>
        <dbReference type="SAM" id="Phobius"/>
    </source>
</evidence>
<evidence type="ECO:0000256" key="1">
    <source>
        <dbReference type="ARBA" id="ARBA00004141"/>
    </source>
</evidence>
<dbReference type="Gene3D" id="1.10.472.80">
    <property type="entry name" value="Ypt/Rab-GAP domain of gyp1p, domain 3"/>
    <property type="match status" value="1"/>
</dbReference>
<evidence type="ECO:0000256" key="7">
    <source>
        <dbReference type="ARBA" id="ARBA00022989"/>
    </source>
</evidence>
<feature type="transmembrane region" description="Helical" evidence="13">
    <location>
        <begin position="194"/>
        <end position="215"/>
    </location>
</feature>
<dbReference type="SUPFAM" id="SSF47923">
    <property type="entry name" value="Ypt/Rab-GAP domain of gyp1p"/>
    <property type="match status" value="2"/>
</dbReference>
<keyword evidence="4" id="KW-0963">Cytoplasm</keyword>
<dbReference type="OrthoDB" id="10263206at2759"/>
<evidence type="ECO:0000256" key="9">
    <source>
        <dbReference type="ARBA" id="ARBA00023212"/>
    </source>
</evidence>
<gene>
    <name evidence="15" type="ORF">CcCBS67573_g01160</name>
</gene>
<dbReference type="FunFam" id="1.10.8.270:FF:000035">
    <property type="entry name" value="Cell cycle arrest protein BUB2"/>
    <property type="match status" value="1"/>
</dbReference>
<dbReference type="EMBL" id="QEAP01000018">
    <property type="protein sequence ID" value="TPX77579.1"/>
    <property type="molecule type" value="Genomic_DNA"/>
</dbReference>
<dbReference type="PROSITE" id="PS50086">
    <property type="entry name" value="TBC_RABGAP"/>
    <property type="match status" value="1"/>
</dbReference>
<evidence type="ECO:0000313" key="16">
    <source>
        <dbReference type="Proteomes" id="UP000320333"/>
    </source>
</evidence>
<evidence type="ECO:0000256" key="3">
    <source>
        <dbReference type="ARBA" id="ARBA00009045"/>
    </source>
</evidence>
<feature type="compositionally biased region" description="Low complexity" evidence="12">
    <location>
        <begin position="354"/>
        <end position="368"/>
    </location>
</feature>
<evidence type="ECO:0000256" key="2">
    <source>
        <dbReference type="ARBA" id="ARBA00004245"/>
    </source>
</evidence>
<dbReference type="InterPro" id="IPR035969">
    <property type="entry name" value="Rab-GAP_TBC_sf"/>
</dbReference>
<dbReference type="STRING" id="246404.A0A507FME7"/>
<dbReference type="Gene3D" id="1.10.8.270">
    <property type="entry name" value="putative rabgap domain of human tbc1 domain family member 14 like domains"/>
    <property type="match status" value="1"/>
</dbReference>
<evidence type="ECO:0000256" key="8">
    <source>
        <dbReference type="ARBA" id="ARBA00023136"/>
    </source>
</evidence>
<reference evidence="15 16" key="1">
    <citation type="journal article" date="2019" name="Sci. Rep.">
        <title>Comparative genomics of chytrid fungi reveal insights into the obligate biotrophic and pathogenic lifestyle of Synchytrium endobioticum.</title>
        <authorList>
            <person name="van de Vossenberg B.T.L.H."/>
            <person name="Warris S."/>
            <person name="Nguyen H.D.T."/>
            <person name="van Gent-Pelzer M.P.E."/>
            <person name="Joly D.L."/>
            <person name="van de Geest H.C."/>
            <person name="Bonants P.J.M."/>
            <person name="Smith D.S."/>
            <person name="Levesque C.A."/>
            <person name="van der Lee T.A.J."/>
        </authorList>
    </citation>
    <scope>NUCLEOTIDE SEQUENCE [LARGE SCALE GENOMIC DNA]</scope>
    <source>
        <strain evidence="15 16">CBS 675.73</strain>
    </source>
</reference>
<keyword evidence="10" id="KW-0131">Cell cycle</keyword>
<dbReference type="GO" id="GO:1990334">
    <property type="term" value="C:Bfa1-Bub2 complex"/>
    <property type="evidence" value="ECO:0007669"/>
    <property type="project" value="UniProtKB-ARBA"/>
</dbReference>
<organism evidence="15 16">
    <name type="scientific">Chytriomyces confervae</name>
    <dbReference type="NCBI Taxonomy" id="246404"/>
    <lineage>
        <taxon>Eukaryota</taxon>
        <taxon>Fungi</taxon>
        <taxon>Fungi incertae sedis</taxon>
        <taxon>Chytridiomycota</taxon>
        <taxon>Chytridiomycota incertae sedis</taxon>
        <taxon>Chytridiomycetes</taxon>
        <taxon>Chytridiales</taxon>
        <taxon>Chytriomycetaceae</taxon>
        <taxon>Chytriomyces</taxon>
    </lineage>
</organism>
<feature type="transmembrane region" description="Helical" evidence="13">
    <location>
        <begin position="104"/>
        <end position="124"/>
    </location>
</feature>
<comment type="subcellular location">
    <subcellularLocation>
        <location evidence="2">Cytoplasm</location>
        <location evidence="2">Cytoskeleton</location>
    </subcellularLocation>
    <subcellularLocation>
        <location evidence="1">Membrane</location>
        <topology evidence="1">Multi-pass membrane protein</topology>
    </subcellularLocation>
</comment>
<feature type="transmembrane region" description="Helical" evidence="13">
    <location>
        <begin position="262"/>
        <end position="283"/>
    </location>
</feature>
<keyword evidence="8 13" id="KW-0472">Membrane</keyword>
<evidence type="ECO:0000256" key="5">
    <source>
        <dbReference type="ARBA" id="ARBA00022692"/>
    </source>
</evidence>
<feature type="domain" description="Rab-GAP TBC" evidence="14">
    <location>
        <begin position="612"/>
        <end position="804"/>
    </location>
</feature>
<dbReference type="Pfam" id="PF01694">
    <property type="entry name" value="Rhomboid"/>
    <property type="match status" value="1"/>
</dbReference>
<dbReference type="GO" id="GO:0006465">
    <property type="term" value="P:signal peptide processing"/>
    <property type="evidence" value="ECO:0007669"/>
    <property type="project" value="TreeGrafter"/>
</dbReference>
<evidence type="ECO:0000313" key="15">
    <source>
        <dbReference type="EMBL" id="TPX77579.1"/>
    </source>
</evidence>
<sequence length="881" mass="96416">MSRWWTTNPLVTRFTHAVSPIAWPQKQLGLGPRALALTRTVFAPVTGRLFQRGPVQLGPFPTIKPSLHPAQSASPSVARSRWSSTLQSWKNYGRRSSSEPDPTVVIYSIIGINTVVFLLWQYAIMERKNGDPRWAKFMHDNFYSNWSSLEAGRWWTTLTSMFSHNTVLHFGLNMLVFHSFANTVLHIIGTSRFIVFYLAAGAMSSVAHLMYSRYIEPAMKKNQYSLFSPAFRDTSSHGASGAISASLMLFALTYPFTPIRLFFFVEVPAIVGIGGYVAYDLYLATTGQQGVVDSAAHVGGAAFGVLYWFFAYLSPSAKTNTFVMTDLDVSPQATALEASGMTPSTKRSCIPTAISRSASSQSQVQAIVPRPTWNSSTKPILSGKTRPGSSTSMVNPSTIPIPTTAAKKTGTTQPTPTPTTARSLSASSRLSFSGSTMPSTSPAIRRAPTNYTNTDTNASSSFSQPRKPTSQPSSAKTQVHPGPSQGTKKAAMVPPAAEKATPAGGHSRLSSYRPSSHGATNTPLASSMHHHSNGQQMQHSMSNSSIQTIESITSIMAGVTTKGVGKHDLQDHYEHILASKNASEKSMRVTLRTLRHLILTQGIPNSNSTAGGSPQGLRHRVWKLLLGVYKTSADEYLGLVAKGPSSVFDKVKNDAFRTLMGDVSFGKVVDEGMIIRVLNAFAWRAKDYPTSRLVNLQFSYVQGMNVLAAPFLYVMPELDAFYTFATFIHHTCPLYVQPALEGVHCGIKLLDKCLMIADPQLHVFLKSKNLDPVMYAFPPVMTFSSCTPPLGEVLKLWDFLLSYGVHMNILCIVGQLVLMRNEILKSPSPMKILRTFPKLDAKRVIGMSIKVLEGIPDSLYDMLVRHVFDAMVCDGVLNDDE</sequence>
<dbReference type="Proteomes" id="UP000320333">
    <property type="component" value="Unassembled WGS sequence"/>
</dbReference>
<dbReference type="SUPFAM" id="SSF144091">
    <property type="entry name" value="Rhomboid-like"/>
    <property type="match status" value="1"/>
</dbReference>
<evidence type="ECO:0000256" key="12">
    <source>
        <dbReference type="SAM" id="MobiDB-lite"/>
    </source>
</evidence>
<proteinExistence type="inferred from homology"/>
<feature type="compositionally biased region" description="Polar residues" evidence="12">
    <location>
        <begin position="449"/>
        <end position="477"/>
    </location>
</feature>
<evidence type="ECO:0000256" key="10">
    <source>
        <dbReference type="ARBA" id="ARBA00023306"/>
    </source>
</evidence>
<keyword evidence="7 13" id="KW-1133">Transmembrane helix</keyword>
<evidence type="ECO:0000259" key="14">
    <source>
        <dbReference type="PROSITE" id="PS50086"/>
    </source>
</evidence>
<feature type="transmembrane region" description="Helical" evidence="13">
    <location>
        <begin position="167"/>
        <end position="188"/>
    </location>
</feature>
<evidence type="ECO:0000256" key="11">
    <source>
        <dbReference type="ARBA" id="ARBA00061049"/>
    </source>
</evidence>
<keyword evidence="9" id="KW-0206">Cytoskeleton</keyword>
<dbReference type="InterPro" id="IPR035952">
    <property type="entry name" value="Rhomboid-like_sf"/>
</dbReference>
<dbReference type="SMART" id="SM00164">
    <property type="entry name" value="TBC"/>
    <property type="match status" value="1"/>
</dbReference>
<dbReference type="GO" id="GO:0010948">
    <property type="term" value="P:negative regulation of cell cycle process"/>
    <property type="evidence" value="ECO:0007669"/>
    <property type="project" value="UniProtKB-ARBA"/>
</dbReference>
<dbReference type="FunFam" id="1.10.472.80:FF:000026">
    <property type="entry name" value="Mitotic check point protein (Bub2)"/>
    <property type="match status" value="1"/>
</dbReference>
<dbReference type="InterPro" id="IPR000195">
    <property type="entry name" value="Rab-GAP-TBC_dom"/>
</dbReference>
<protein>
    <recommendedName>
        <fullName evidence="14">Rab-GAP TBC domain-containing protein</fullName>
    </recommendedName>
</protein>
<name>A0A507FME7_9FUNG</name>
<evidence type="ECO:0000256" key="4">
    <source>
        <dbReference type="ARBA" id="ARBA00022490"/>
    </source>
</evidence>
<keyword evidence="6" id="KW-0378">Hydrolase</keyword>
<dbReference type="AlphaFoldDB" id="A0A507FME7"/>
<dbReference type="Gene3D" id="1.20.1540.10">
    <property type="entry name" value="Rhomboid-like"/>
    <property type="match status" value="1"/>
</dbReference>
<comment type="similarity">
    <text evidence="11">Belongs to the BUB2 family.</text>
</comment>
<feature type="compositionally biased region" description="Low complexity" evidence="12">
    <location>
        <begin position="402"/>
        <end position="436"/>
    </location>
</feature>
<accession>A0A507FME7</accession>
<keyword evidence="16" id="KW-1185">Reference proteome</keyword>
<dbReference type="GO" id="GO:0004252">
    <property type="term" value="F:serine-type endopeptidase activity"/>
    <property type="evidence" value="ECO:0007669"/>
    <property type="project" value="InterPro"/>
</dbReference>
<dbReference type="GO" id="GO:0016020">
    <property type="term" value="C:membrane"/>
    <property type="evidence" value="ECO:0007669"/>
    <property type="project" value="UniProtKB-SubCell"/>
</dbReference>
<dbReference type="PANTHER" id="PTHR43731">
    <property type="entry name" value="RHOMBOID PROTEASE"/>
    <property type="match status" value="1"/>
</dbReference>
<evidence type="ECO:0000256" key="6">
    <source>
        <dbReference type="ARBA" id="ARBA00022801"/>
    </source>
</evidence>